<protein>
    <submittedName>
        <fullName evidence="2">Uncharacterized protein</fullName>
    </submittedName>
</protein>
<accession>A0A1F5A4L7</accession>
<evidence type="ECO:0000313" key="3">
    <source>
        <dbReference type="Proteomes" id="UP000177701"/>
    </source>
</evidence>
<reference evidence="2 3" key="1">
    <citation type="journal article" date="2016" name="Nat. Commun.">
        <title>Thousands of microbial genomes shed light on interconnected biogeochemical processes in an aquifer system.</title>
        <authorList>
            <person name="Anantharaman K."/>
            <person name="Brown C.T."/>
            <person name="Hug L.A."/>
            <person name="Sharon I."/>
            <person name="Castelle C.J."/>
            <person name="Probst A.J."/>
            <person name="Thomas B.C."/>
            <person name="Singh A."/>
            <person name="Wilkins M.J."/>
            <person name="Karaoz U."/>
            <person name="Brodie E.L."/>
            <person name="Williams K.H."/>
            <person name="Hubbard S.S."/>
            <person name="Banfield J.F."/>
        </authorList>
    </citation>
    <scope>NUCLEOTIDE SEQUENCE [LARGE SCALE GENOMIC DNA]</scope>
</reference>
<comment type="caution">
    <text evidence="2">The sequence shown here is derived from an EMBL/GenBank/DDBJ whole genome shotgun (WGS) entry which is preliminary data.</text>
</comment>
<dbReference type="InterPro" id="IPR058806">
    <property type="entry name" value="MamI"/>
</dbReference>
<keyword evidence="1" id="KW-1133">Transmembrane helix</keyword>
<keyword evidence="1" id="KW-0472">Membrane</keyword>
<feature type="transmembrane region" description="Helical" evidence="1">
    <location>
        <begin position="5"/>
        <end position="23"/>
    </location>
</feature>
<dbReference type="Pfam" id="PF26391">
    <property type="entry name" value="MamI"/>
    <property type="match status" value="1"/>
</dbReference>
<organism evidence="2 3">
    <name type="scientific">Candidatus Sediminicultor quintus</name>
    <dbReference type="NCBI Taxonomy" id="1797291"/>
    <lineage>
        <taxon>Bacteria</taxon>
        <taxon>Pseudomonadati</taxon>
        <taxon>Atribacterota</taxon>
        <taxon>Candidatus Phoenicimicrobiia</taxon>
        <taxon>Candidatus Pheonicimicrobiales</taxon>
        <taxon>Candidatus Phoenicimicrobiaceae</taxon>
        <taxon>Candidatus Sediminicultor</taxon>
    </lineage>
</organism>
<feature type="transmembrane region" description="Helical" evidence="1">
    <location>
        <begin position="29"/>
        <end position="50"/>
    </location>
</feature>
<dbReference type="EMBL" id="MEYH01000109">
    <property type="protein sequence ID" value="OGD13490.1"/>
    <property type="molecule type" value="Genomic_DNA"/>
</dbReference>
<name>A0A1F5A4L7_9BACT</name>
<sequence length="73" mass="7873">MWIILGGIAAMILGVLGLIKWWLLFLKALAALVPFTLLMGGIFAVIIGISSVKERAEEKRGEAAEQSTESDKS</sequence>
<gene>
    <name evidence="2" type="ORF">A2V47_03670</name>
</gene>
<evidence type="ECO:0000313" key="2">
    <source>
        <dbReference type="EMBL" id="OGD13490.1"/>
    </source>
</evidence>
<evidence type="ECO:0000256" key="1">
    <source>
        <dbReference type="SAM" id="Phobius"/>
    </source>
</evidence>
<dbReference type="AlphaFoldDB" id="A0A1F5A4L7"/>
<dbReference type="STRING" id="1797291.A2V47_03670"/>
<keyword evidence="1" id="KW-0812">Transmembrane</keyword>
<proteinExistence type="predicted"/>
<dbReference type="Proteomes" id="UP000177701">
    <property type="component" value="Unassembled WGS sequence"/>
</dbReference>